<dbReference type="PANTHER" id="PTHR43800:SF1">
    <property type="entry name" value="PEPTIDYL-LYSINE N-ACETYLTRANSFERASE YJAB"/>
    <property type="match status" value="1"/>
</dbReference>
<dbReference type="CDD" id="cd04301">
    <property type="entry name" value="NAT_SF"/>
    <property type="match status" value="1"/>
</dbReference>
<reference evidence="4 5" key="1">
    <citation type="submission" date="2017-05" db="EMBL/GenBank/DDBJ databases">
        <title>Complete and WGS of Bordetella genogroups.</title>
        <authorList>
            <person name="Spilker T."/>
            <person name="LiPuma J."/>
        </authorList>
    </citation>
    <scope>NUCLEOTIDE SEQUENCE [LARGE SCALE GENOMIC DNA]</scope>
    <source>
        <strain evidence="4 5">AU10456</strain>
    </source>
</reference>
<sequence length="160" mass="17224">MITITPWQAGQEAAPPATVLAQLWLRSVLATHDFLDSAAIAELHPLVRDVYLPAVQVWLAHDEHGALLGFSGLGLPGADAPPPGYAKVEMLFIDPAAQGRGAGTALLDHARARHGGLDVDVNEQNPRALGFYLHYGFRQIGRSAVDAAGRPYPLLHLRRD</sequence>
<keyword evidence="5" id="KW-1185">Reference proteome</keyword>
<comment type="caution">
    <text evidence="4">The sequence shown here is derived from an EMBL/GenBank/DDBJ whole genome shotgun (WGS) entry which is preliminary data.</text>
</comment>
<dbReference type="Gene3D" id="3.40.630.30">
    <property type="match status" value="1"/>
</dbReference>
<dbReference type="InterPro" id="IPR016181">
    <property type="entry name" value="Acyl_CoA_acyltransferase"/>
</dbReference>
<dbReference type="OrthoDB" id="9789605at2"/>
<evidence type="ECO:0000313" key="5">
    <source>
        <dbReference type="Proteomes" id="UP000216913"/>
    </source>
</evidence>
<dbReference type="EMBL" id="NEVP01000004">
    <property type="protein sequence ID" value="OZI53722.1"/>
    <property type="molecule type" value="Genomic_DNA"/>
</dbReference>
<dbReference type="InterPro" id="IPR000182">
    <property type="entry name" value="GNAT_dom"/>
</dbReference>
<organism evidence="4 5">
    <name type="scientific">Bordetella genomosp. 5</name>
    <dbReference type="NCBI Taxonomy" id="1395608"/>
    <lineage>
        <taxon>Bacteria</taxon>
        <taxon>Pseudomonadati</taxon>
        <taxon>Pseudomonadota</taxon>
        <taxon>Betaproteobacteria</taxon>
        <taxon>Burkholderiales</taxon>
        <taxon>Alcaligenaceae</taxon>
        <taxon>Bordetella</taxon>
    </lineage>
</organism>
<evidence type="ECO:0000313" key="4">
    <source>
        <dbReference type="EMBL" id="OZI53722.1"/>
    </source>
</evidence>
<dbReference type="AlphaFoldDB" id="A0A261TX34"/>
<evidence type="ECO:0000259" key="3">
    <source>
        <dbReference type="PROSITE" id="PS51186"/>
    </source>
</evidence>
<protein>
    <recommendedName>
        <fullName evidence="3">N-acetyltransferase domain-containing protein</fullName>
    </recommendedName>
</protein>
<dbReference type="PROSITE" id="PS51186">
    <property type="entry name" value="GNAT"/>
    <property type="match status" value="1"/>
</dbReference>
<dbReference type="SUPFAM" id="SSF55729">
    <property type="entry name" value="Acyl-CoA N-acyltransferases (Nat)"/>
    <property type="match status" value="1"/>
</dbReference>
<proteinExistence type="predicted"/>
<keyword evidence="2" id="KW-0012">Acyltransferase</keyword>
<gene>
    <name evidence="4" type="ORF">CAL25_07090</name>
</gene>
<dbReference type="RefSeq" id="WP_094799229.1">
    <property type="nucleotide sequence ID" value="NZ_NEVP01000004.1"/>
</dbReference>
<accession>A0A261TX34</accession>
<dbReference type="GO" id="GO:0016747">
    <property type="term" value="F:acyltransferase activity, transferring groups other than amino-acyl groups"/>
    <property type="evidence" value="ECO:0007669"/>
    <property type="project" value="InterPro"/>
</dbReference>
<keyword evidence="1" id="KW-0808">Transferase</keyword>
<evidence type="ECO:0000256" key="1">
    <source>
        <dbReference type="ARBA" id="ARBA00022679"/>
    </source>
</evidence>
<name>A0A261TX34_9BORD</name>
<dbReference type="PANTHER" id="PTHR43800">
    <property type="entry name" value="PEPTIDYL-LYSINE N-ACETYLTRANSFERASE YJAB"/>
    <property type="match status" value="1"/>
</dbReference>
<feature type="domain" description="N-acetyltransferase" evidence="3">
    <location>
        <begin position="18"/>
        <end position="159"/>
    </location>
</feature>
<dbReference type="Pfam" id="PF13508">
    <property type="entry name" value="Acetyltransf_7"/>
    <property type="match status" value="1"/>
</dbReference>
<dbReference type="Proteomes" id="UP000216913">
    <property type="component" value="Unassembled WGS sequence"/>
</dbReference>
<evidence type="ECO:0000256" key="2">
    <source>
        <dbReference type="ARBA" id="ARBA00023315"/>
    </source>
</evidence>